<dbReference type="Pfam" id="PF00413">
    <property type="entry name" value="Peptidase_M10"/>
    <property type="match status" value="1"/>
</dbReference>
<evidence type="ECO:0000256" key="5">
    <source>
        <dbReference type="SAM" id="SignalP"/>
    </source>
</evidence>
<sequence length="224" mass="24815">MFRLWLPRLFLLLALLLPWGANAQPALPSGVSEVELYGTVIRGSKWDIKEIPVCWENLKAQDSKYADLVRKAVAETWETAAQGGVRFSKTWPACTGGAPGVHVRIADEGAHTDVVGKYLDGKPSGMTLNFSFNHWSKGCQHKREFCIRAVAVHEFGHALGFTHEQNRDDAPEQCRNEKASGSVGDYKVTKYDPDSIMNYCNSAWNGNGQLSPLDIAAVRTFYPS</sequence>
<dbReference type="GO" id="GO:0006508">
    <property type="term" value="P:proteolysis"/>
    <property type="evidence" value="ECO:0007669"/>
    <property type="project" value="UniProtKB-KW"/>
</dbReference>
<dbReference type="InterPro" id="IPR024079">
    <property type="entry name" value="MetalloPept_cat_dom_sf"/>
</dbReference>
<reference evidence="7 8" key="1">
    <citation type="submission" date="2016-10" db="EMBL/GenBank/DDBJ databases">
        <authorList>
            <person name="de Groot N.N."/>
        </authorList>
    </citation>
    <scope>NUCLEOTIDE SEQUENCE [LARGE SCALE GENOMIC DNA]</scope>
    <source>
        <strain evidence="7 8">R5</strain>
    </source>
</reference>
<dbReference type="SMART" id="SM00235">
    <property type="entry name" value="ZnMc"/>
    <property type="match status" value="1"/>
</dbReference>
<keyword evidence="2" id="KW-0479">Metal-binding</keyword>
<evidence type="ECO:0000256" key="4">
    <source>
        <dbReference type="ARBA" id="ARBA00022833"/>
    </source>
</evidence>
<dbReference type="GO" id="GO:0004222">
    <property type="term" value="F:metalloendopeptidase activity"/>
    <property type="evidence" value="ECO:0007669"/>
    <property type="project" value="InterPro"/>
</dbReference>
<organism evidence="7 8">
    <name type="scientific">Bradyrhizobium brasilense</name>
    <dbReference type="NCBI Taxonomy" id="1419277"/>
    <lineage>
        <taxon>Bacteria</taxon>
        <taxon>Pseudomonadati</taxon>
        <taxon>Pseudomonadota</taxon>
        <taxon>Alphaproteobacteria</taxon>
        <taxon>Hyphomicrobiales</taxon>
        <taxon>Nitrobacteraceae</taxon>
        <taxon>Bradyrhizobium</taxon>
    </lineage>
</organism>
<keyword evidence="4" id="KW-0862">Zinc</keyword>
<dbReference type="AlphaFoldDB" id="A0A1G6TXK5"/>
<name>A0A1G6TXK5_9BRAD</name>
<dbReference type="InterPro" id="IPR001506">
    <property type="entry name" value="Peptidase_M12A"/>
</dbReference>
<dbReference type="RefSeq" id="WP_092082821.1">
    <property type="nucleotide sequence ID" value="NZ_FMZW01000010.1"/>
</dbReference>
<dbReference type="InterPro" id="IPR001818">
    <property type="entry name" value="Pept_M10_metallopeptidase"/>
</dbReference>
<feature type="signal peptide" evidence="5">
    <location>
        <begin position="1"/>
        <end position="23"/>
    </location>
</feature>
<evidence type="ECO:0000313" key="8">
    <source>
        <dbReference type="Proteomes" id="UP000199245"/>
    </source>
</evidence>
<dbReference type="PRINTS" id="PR00480">
    <property type="entry name" value="ASTACIN"/>
</dbReference>
<proteinExistence type="predicted"/>
<evidence type="ECO:0000256" key="1">
    <source>
        <dbReference type="ARBA" id="ARBA00022670"/>
    </source>
</evidence>
<dbReference type="Gene3D" id="3.40.390.10">
    <property type="entry name" value="Collagenase (Catalytic Domain)"/>
    <property type="match status" value="1"/>
</dbReference>
<protein>
    <submittedName>
        <fullName evidence="7">Matrixin</fullName>
    </submittedName>
</protein>
<dbReference type="GO" id="GO:0008270">
    <property type="term" value="F:zinc ion binding"/>
    <property type="evidence" value="ECO:0007669"/>
    <property type="project" value="InterPro"/>
</dbReference>
<dbReference type="SUPFAM" id="SSF55486">
    <property type="entry name" value="Metalloproteases ('zincins'), catalytic domain"/>
    <property type="match status" value="1"/>
</dbReference>
<keyword evidence="5" id="KW-0732">Signal</keyword>
<feature type="domain" description="Peptidase metallopeptidase" evidence="6">
    <location>
        <begin position="42"/>
        <end position="202"/>
    </location>
</feature>
<evidence type="ECO:0000256" key="3">
    <source>
        <dbReference type="ARBA" id="ARBA00022801"/>
    </source>
</evidence>
<keyword evidence="1" id="KW-0645">Protease</keyword>
<feature type="chain" id="PRO_5011506244" evidence="5">
    <location>
        <begin position="24"/>
        <end position="224"/>
    </location>
</feature>
<dbReference type="InterPro" id="IPR006026">
    <property type="entry name" value="Peptidase_Metallo"/>
</dbReference>
<gene>
    <name evidence="7" type="ORF">SAMN05216337_101025</name>
</gene>
<evidence type="ECO:0000259" key="6">
    <source>
        <dbReference type="SMART" id="SM00235"/>
    </source>
</evidence>
<evidence type="ECO:0000256" key="2">
    <source>
        <dbReference type="ARBA" id="ARBA00022723"/>
    </source>
</evidence>
<dbReference type="GO" id="GO:0031012">
    <property type="term" value="C:extracellular matrix"/>
    <property type="evidence" value="ECO:0007669"/>
    <property type="project" value="InterPro"/>
</dbReference>
<dbReference type="EMBL" id="FMZW01000010">
    <property type="protein sequence ID" value="SDD33097.1"/>
    <property type="molecule type" value="Genomic_DNA"/>
</dbReference>
<dbReference type="Proteomes" id="UP000199245">
    <property type="component" value="Unassembled WGS sequence"/>
</dbReference>
<accession>A0A1G6TXK5</accession>
<evidence type="ECO:0000313" key="7">
    <source>
        <dbReference type="EMBL" id="SDD33097.1"/>
    </source>
</evidence>
<keyword evidence="3" id="KW-0378">Hydrolase</keyword>